<feature type="compositionally biased region" description="Low complexity" evidence="1">
    <location>
        <begin position="35"/>
        <end position="46"/>
    </location>
</feature>
<dbReference type="EMBL" id="JAGDFM010000960">
    <property type="protein sequence ID" value="KAG7375725.1"/>
    <property type="molecule type" value="Genomic_DNA"/>
</dbReference>
<keyword evidence="3" id="KW-1185">Reference proteome</keyword>
<feature type="compositionally biased region" description="Acidic residues" evidence="1">
    <location>
        <begin position="57"/>
        <end position="78"/>
    </location>
</feature>
<gene>
    <name evidence="2" type="ORF">PHYPSEUDO_015455</name>
</gene>
<feature type="compositionally biased region" description="Basic and acidic residues" evidence="1">
    <location>
        <begin position="84"/>
        <end position="93"/>
    </location>
</feature>
<reference evidence="2" key="1">
    <citation type="submission" date="2021-02" db="EMBL/GenBank/DDBJ databases">
        <authorList>
            <person name="Palmer J.M."/>
        </authorList>
    </citation>
    <scope>NUCLEOTIDE SEQUENCE</scope>
    <source>
        <strain evidence="2">SCRP734</strain>
    </source>
</reference>
<comment type="caution">
    <text evidence="2">The sequence shown here is derived from an EMBL/GenBank/DDBJ whole genome shotgun (WGS) entry which is preliminary data.</text>
</comment>
<feature type="region of interest" description="Disordered" evidence="1">
    <location>
        <begin position="1"/>
        <end position="104"/>
    </location>
</feature>
<protein>
    <submittedName>
        <fullName evidence="2">Uncharacterized protein</fullName>
    </submittedName>
</protein>
<sequence>MERGMRRKPANDIQFCRYKPPGVNPEPVTRGNPGAKAPAAYVAATSRESRELSSDELQWEAEGDEAYGYQYDEEDNDYDVQSPRQEDAFRAEGPRGFAPWDDRP</sequence>
<dbReference type="Proteomes" id="UP000694044">
    <property type="component" value="Unassembled WGS sequence"/>
</dbReference>
<organism evidence="2 3">
    <name type="scientific">Phytophthora pseudosyringae</name>
    <dbReference type="NCBI Taxonomy" id="221518"/>
    <lineage>
        <taxon>Eukaryota</taxon>
        <taxon>Sar</taxon>
        <taxon>Stramenopiles</taxon>
        <taxon>Oomycota</taxon>
        <taxon>Peronosporomycetes</taxon>
        <taxon>Peronosporales</taxon>
        <taxon>Peronosporaceae</taxon>
        <taxon>Phytophthora</taxon>
    </lineage>
</organism>
<name>A0A8T1V3U8_9STRA</name>
<accession>A0A8T1V3U8</accession>
<evidence type="ECO:0000313" key="3">
    <source>
        <dbReference type="Proteomes" id="UP000694044"/>
    </source>
</evidence>
<evidence type="ECO:0000313" key="2">
    <source>
        <dbReference type="EMBL" id="KAG7375725.1"/>
    </source>
</evidence>
<dbReference type="AlphaFoldDB" id="A0A8T1V3U8"/>
<evidence type="ECO:0000256" key="1">
    <source>
        <dbReference type="SAM" id="MobiDB-lite"/>
    </source>
</evidence>
<proteinExistence type="predicted"/>
<dbReference type="OrthoDB" id="145610at2759"/>